<dbReference type="InParanoid" id="A8NE03"/>
<protein>
    <recommendedName>
        <fullName evidence="3">CCHC-type domain-containing protein</fullName>
    </recommendedName>
</protein>
<dbReference type="EMBL" id="AACS02000002">
    <property type="protein sequence ID" value="EAU88941.2"/>
    <property type="molecule type" value="Genomic_DNA"/>
</dbReference>
<feature type="compositionally biased region" description="Acidic residues" evidence="2">
    <location>
        <begin position="422"/>
        <end position="436"/>
    </location>
</feature>
<accession>A8NE03</accession>
<evidence type="ECO:0000313" key="4">
    <source>
        <dbReference type="EMBL" id="EAU88941.2"/>
    </source>
</evidence>
<feature type="compositionally biased region" description="Pro residues" evidence="2">
    <location>
        <begin position="363"/>
        <end position="417"/>
    </location>
</feature>
<dbReference type="InterPro" id="IPR052115">
    <property type="entry name" value="NEXT_complex_subunit_ZCCHC8"/>
</dbReference>
<keyword evidence="1" id="KW-0479">Metal-binding</keyword>
<evidence type="ECO:0000259" key="3">
    <source>
        <dbReference type="PROSITE" id="PS50158"/>
    </source>
</evidence>
<feature type="compositionally biased region" description="Low complexity" evidence="2">
    <location>
        <begin position="94"/>
        <end position="115"/>
    </location>
</feature>
<dbReference type="InterPro" id="IPR036249">
    <property type="entry name" value="Thioredoxin-like_sf"/>
</dbReference>
<dbReference type="Gene3D" id="3.40.30.10">
    <property type="entry name" value="Glutaredoxin"/>
    <property type="match status" value="1"/>
</dbReference>
<dbReference type="HOGENOM" id="CLU_041922_0_0_1"/>
<feature type="region of interest" description="Disordered" evidence="2">
    <location>
        <begin position="94"/>
        <end position="126"/>
    </location>
</feature>
<dbReference type="OMA" id="ARIWNEQ"/>
<dbReference type="Proteomes" id="UP000001861">
    <property type="component" value="Unassembled WGS sequence"/>
</dbReference>
<dbReference type="SUPFAM" id="SSF52833">
    <property type="entry name" value="Thioredoxin-like"/>
    <property type="match status" value="1"/>
</dbReference>
<name>A8NE03_COPC7</name>
<sequence>MRIPRIPRLTLFSGPNCSLCDIAKAELAKVRQSRPFELDTVNIQDKGQERWKKKYVYWIPALHLEGKEIAKGRWDAQTVMKALSQWDETVAASSSTSTATTTTSQSASSAQQPTTDRQETPQNEYEPFGVYDRAYQRVLGADEAGKSEEPFTLRPRCFNCGHEEHTVKECPFRLDYCLIDLSRQYYKFSQEALGVVPSNWQRVHIAEGWRQTRLDWLDHFEPGTVKGELLKEALGNDDAPWLRNMAIWGYPKGWVNVQDPRDLVRERIWKEHGGDVELDLEDSEPFVIVGDDGHTEEVTFADTFRPKSTVSEQQEEVSEINKPTPPPPPKRWAQYPTTYFSSELLPIHSGFNLPPVYDEQGAGPPPPSTEPPPLPPPPPDEPPPLPPPPPTEPPPPPPPLPPPPLPPTVLPPPPSPHFPESEVVDENSDMDMSDSD</sequence>
<dbReference type="PROSITE" id="PS50158">
    <property type="entry name" value="ZF_CCHC"/>
    <property type="match status" value="1"/>
</dbReference>
<dbReference type="InterPro" id="IPR008554">
    <property type="entry name" value="Glutaredoxin-like"/>
</dbReference>
<dbReference type="eggNOG" id="ENOG502S7GW">
    <property type="taxonomic scope" value="Eukaryota"/>
</dbReference>
<dbReference type="GO" id="GO:0071013">
    <property type="term" value="C:catalytic step 2 spliceosome"/>
    <property type="evidence" value="ECO:0007669"/>
    <property type="project" value="TreeGrafter"/>
</dbReference>
<reference evidence="4 5" key="1">
    <citation type="journal article" date="2010" name="Proc. Natl. Acad. Sci. U.S.A.">
        <title>Insights into evolution of multicellular fungi from the assembled chromosomes of the mushroom Coprinopsis cinerea (Coprinus cinereus).</title>
        <authorList>
            <person name="Stajich J.E."/>
            <person name="Wilke S.K."/>
            <person name="Ahren D."/>
            <person name="Au C.H."/>
            <person name="Birren B.W."/>
            <person name="Borodovsky M."/>
            <person name="Burns C."/>
            <person name="Canback B."/>
            <person name="Casselton L.A."/>
            <person name="Cheng C.K."/>
            <person name="Deng J."/>
            <person name="Dietrich F.S."/>
            <person name="Fargo D.C."/>
            <person name="Farman M.L."/>
            <person name="Gathman A.C."/>
            <person name="Goldberg J."/>
            <person name="Guigo R."/>
            <person name="Hoegger P.J."/>
            <person name="Hooker J.B."/>
            <person name="Huggins A."/>
            <person name="James T.Y."/>
            <person name="Kamada T."/>
            <person name="Kilaru S."/>
            <person name="Kodira C."/>
            <person name="Kues U."/>
            <person name="Kupfer D."/>
            <person name="Kwan H.S."/>
            <person name="Lomsadze A."/>
            <person name="Li W."/>
            <person name="Lilly W.W."/>
            <person name="Ma L.J."/>
            <person name="Mackey A.J."/>
            <person name="Manning G."/>
            <person name="Martin F."/>
            <person name="Muraguchi H."/>
            <person name="Natvig D.O."/>
            <person name="Palmerini H."/>
            <person name="Ramesh M.A."/>
            <person name="Rehmeyer C.J."/>
            <person name="Roe B.A."/>
            <person name="Shenoy N."/>
            <person name="Stanke M."/>
            <person name="Ter-Hovhannisyan V."/>
            <person name="Tunlid A."/>
            <person name="Velagapudi R."/>
            <person name="Vision T.J."/>
            <person name="Zeng Q."/>
            <person name="Zolan M.E."/>
            <person name="Pukkila P.J."/>
        </authorList>
    </citation>
    <scope>NUCLEOTIDE SEQUENCE [LARGE SCALE GENOMIC DNA]</scope>
    <source>
        <strain evidence="5">Okayama-7 / 130 / ATCC MYA-4618 / FGSC 9003</strain>
    </source>
</reference>
<evidence type="ECO:0000256" key="2">
    <source>
        <dbReference type="SAM" id="MobiDB-lite"/>
    </source>
</evidence>
<dbReference type="InterPro" id="IPR001878">
    <property type="entry name" value="Znf_CCHC"/>
</dbReference>
<dbReference type="PANTHER" id="PTHR13316:SF0">
    <property type="entry name" value="ZINC FINGER CCHC DOMAIN-CONTAINING PROTEIN 8"/>
    <property type="match status" value="1"/>
</dbReference>
<dbReference type="KEGG" id="cci:CC1G_10587"/>
<dbReference type="PRINTS" id="PR01217">
    <property type="entry name" value="PRICHEXTENSN"/>
</dbReference>
<dbReference type="AlphaFoldDB" id="A8NE03"/>
<evidence type="ECO:0000313" key="5">
    <source>
        <dbReference type="Proteomes" id="UP000001861"/>
    </source>
</evidence>
<keyword evidence="5" id="KW-1185">Reference proteome</keyword>
<proteinExistence type="predicted"/>
<gene>
    <name evidence="4" type="ORF">CC1G_10587</name>
</gene>
<feature type="domain" description="CCHC-type" evidence="3">
    <location>
        <begin position="156"/>
        <end position="171"/>
    </location>
</feature>
<dbReference type="GO" id="GO:0003723">
    <property type="term" value="F:RNA binding"/>
    <property type="evidence" value="ECO:0007669"/>
    <property type="project" value="TreeGrafter"/>
</dbReference>
<dbReference type="PANTHER" id="PTHR13316">
    <property type="entry name" value="ZINC FINGER, CCHC DOMAIN CONTAINING 8"/>
    <property type="match status" value="1"/>
</dbReference>
<comment type="caution">
    <text evidence="4">The sequence shown here is derived from an EMBL/GenBank/DDBJ whole genome shotgun (WGS) entry which is preliminary data.</text>
</comment>
<feature type="region of interest" description="Disordered" evidence="2">
    <location>
        <begin position="301"/>
        <end position="334"/>
    </location>
</feature>
<dbReference type="Pfam" id="PF05768">
    <property type="entry name" value="Glrx-like"/>
    <property type="match status" value="1"/>
</dbReference>
<keyword evidence="1" id="KW-0863">Zinc-finger</keyword>
<dbReference type="GO" id="GO:0008270">
    <property type="term" value="F:zinc ion binding"/>
    <property type="evidence" value="ECO:0007669"/>
    <property type="project" value="UniProtKB-KW"/>
</dbReference>
<evidence type="ECO:0000256" key="1">
    <source>
        <dbReference type="PROSITE-ProRule" id="PRU00047"/>
    </source>
</evidence>
<dbReference type="VEuPathDB" id="FungiDB:CC1G_10587"/>
<dbReference type="GeneID" id="6009402"/>
<organism evidence="4 5">
    <name type="scientific">Coprinopsis cinerea (strain Okayama-7 / 130 / ATCC MYA-4618 / FGSC 9003)</name>
    <name type="common">Inky cap fungus</name>
    <name type="synonym">Hormographiella aspergillata</name>
    <dbReference type="NCBI Taxonomy" id="240176"/>
    <lineage>
        <taxon>Eukaryota</taxon>
        <taxon>Fungi</taxon>
        <taxon>Dikarya</taxon>
        <taxon>Basidiomycota</taxon>
        <taxon>Agaricomycotina</taxon>
        <taxon>Agaricomycetes</taxon>
        <taxon>Agaricomycetidae</taxon>
        <taxon>Agaricales</taxon>
        <taxon>Agaricineae</taxon>
        <taxon>Psathyrellaceae</taxon>
        <taxon>Coprinopsis</taxon>
    </lineage>
</organism>
<keyword evidence="1" id="KW-0862">Zinc</keyword>
<feature type="region of interest" description="Disordered" evidence="2">
    <location>
        <begin position="351"/>
        <end position="436"/>
    </location>
</feature>
<dbReference type="RefSeq" id="XP_001832911.2">
    <property type="nucleotide sequence ID" value="XM_001832859.2"/>
</dbReference>
<dbReference type="OrthoDB" id="429967at2759"/>